<dbReference type="RefSeq" id="WP_136384743.1">
    <property type="nucleotide sequence ID" value="NZ_SSOD01000006.1"/>
</dbReference>
<dbReference type="Proteomes" id="UP000307956">
    <property type="component" value="Unassembled WGS sequence"/>
</dbReference>
<dbReference type="AlphaFoldDB" id="A0A4S4ASZ4"/>
<protein>
    <submittedName>
        <fullName evidence="1">Uncharacterized protein</fullName>
    </submittedName>
</protein>
<dbReference type="EMBL" id="SSOD01000006">
    <property type="protein sequence ID" value="THF61669.1"/>
    <property type="molecule type" value="Genomic_DNA"/>
</dbReference>
<keyword evidence="2" id="KW-1185">Reference proteome</keyword>
<gene>
    <name evidence="1" type="ORF">E6O51_09480</name>
</gene>
<evidence type="ECO:0000313" key="2">
    <source>
        <dbReference type="Proteomes" id="UP000307956"/>
    </source>
</evidence>
<sequence length="75" mass="8224">MRRPVLPLPLNRRLQLNFLGTIRPEYKPAGCDLSEPVSDEAIGALDAPDAIPAGSVYRAPSNGMVMQRSVHRPGW</sequence>
<dbReference type="OrthoDB" id="9808936at2"/>
<accession>A0A4S4ASZ4</accession>
<comment type="caution">
    <text evidence="1">The sequence shown here is derived from an EMBL/GenBank/DDBJ whole genome shotgun (WGS) entry which is preliminary data.</text>
</comment>
<evidence type="ECO:0000313" key="1">
    <source>
        <dbReference type="EMBL" id="THF61669.1"/>
    </source>
</evidence>
<reference evidence="1 2" key="1">
    <citation type="submission" date="2019-04" db="EMBL/GenBank/DDBJ databases">
        <title>Azoarcus rhizosphaerae sp. nov. isolated from rhizosphere of Ficus religiosa.</title>
        <authorList>
            <person name="Lin S.-Y."/>
            <person name="Hameed A."/>
            <person name="Hsu Y.-H."/>
            <person name="Young C.-C."/>
        </authorList>
    </citation>
    <scope>NUCLEOTIDE SEQUENCE [LARGE SCALE GENOMIC DNA]</scope>
    <source>
        <strain evidence="1 2">CC-YHH848</strain>
    </source>
</reference>
<name>A0A4S4ASZ4_9RHOO</name>
<organism evidence="1 2">
    <name type="scientific">Pseudothauera rhizosphaerae</name>
    <dbReference type="NCBI Taxonomy" id="2565932"/>
    <lineage>
        <taxon>Bacteria</taxon>
        <taxon>Pseudomonadati</taxon>
        <taxon>Pseudomonadota</taxon>
        <taxon>Betaproteobacteria</taxon>
        <taxon>Rhodocyclales</taxon>
        <taxon>Zoogloeaceae</taxon>
        <taxon>Pseudothauera</taxon>
    </lineage>
</organism>
<proteinExistence type="predicted"/>